<dbReference type="Proteomes" id="UP000001194">
    <property type="component" value="Unassembled WGS sequence"/>
</dbReference>
<dbReference type="CDD" id="cd01389">
    <property type="entry name" value="HMG-box_ROX1-like"/>
    <property type="match status" value="1"/>
</dbReference>
<evidence type="ECO:0000259" key="5">
    <source>
        <dbReference type="PROSITE" id="PS50118"/>
    </source>
</evidence>
<feature type="region of interest" description="Disordered" evidence="4">
    <location>
        <begin position="288"/>
        <end position="312"/>
    </location>
</feature>
<sequence length="613" mass="67449">MHPTASSRSRIRRGWEKHNRNRAYSYNPIGHEALSRIGHANGDLRTSVSGQGPHPPYVNAYLYQNLMPALRLSTRRRRSSLAFTPAKAGIYGVSRPVTFAPNVTPVSYVDDESSSNLLTASEEPASLENTLFPPSATPAPPPARKRCPPGKRRSMGYIPRPPNAFMLFRADFVRQKHVPGSIETNHGSLSKIIGNCWRALPLEEKRVWEVRAKHAKADHKLQYPEYKFRPVHNKNKDKTKKEKAPVTVEDERRCEEVAQLLLEGKKGEELAAAVRDLDSRSDFTRAGSGSGLFVHQQQQQQREHRRSSSVPLPNDYYPAFSGITLPSVPFLPTSRAPSPVNSISRHLYQAAQYNHLGHRRSSSAGAMFSPHHFQQSRSWTMPLETQAHTLSLQRDHSPLPEVDTSLFNPSFQLESPIQESPFNVADLIAGLPSHVDPSLNSHHSVSVGPLEGLSPHDTHTLGPFPDAMDWLTPAASEAYSEAPTPYEYDYEGTPPFARDDPSLFTHARSEGDSGSPYTPPNGNPPLPSHSHFDNASIQPVAVLHQPKPTTPTASAFSDMWKDVGGDVYGGLNIGGGDGYSAEEAFDTLFEFDAGYGVGGEGGGYEYEGMGMVG</sequence>
<proteinExistence type="predicted"/>
<keyword evidence="7" id="KW-1185">Reference proteome</keyword>
<dbReference type="GO" id="GO:0000981">
    <property type="term" value="F:DNA-binding transcription factor activity, RNA polymerase II-specific"/>
    <property type="evidence" value="ECO:0007669"/>
    <property type="project" value="TreeGrafter"/>
</dbReference>
<feature type="region of interest" description="Disordered" evidence="4">
    <location>
        <begin position="494"/>
        <end position="533"/>
    </location>
</feature>
<dbReference type="Pfam" id="PF00505">
    <property type="entry name" value="HMG_box"/>
    <property type="match status" value="1"/>
</dbReference>
<dbReference type="HOGENOM" id="CLU_026247_0_0_1"/>
<name>B0DDE4_LACBS</name>
<dbReference type="Gene3D" id="1.10.30.10">
    <property type="entry name" value="High mobility group box domain"/>
    <property type="match status" value="1"/>
</dbReference>
<keyword evidence="2 3" id="KW-0539">Nucleus</keyword>
<feature type="compositionally biased region" description="Pro residues" evidence="4">
    <location>
        <begin position="517"/>
        <end position="527"/>
    </location>
</feature>
<feature type="domain" description="HMG box" evidence="5">
    <location>
        <begin position="158"/>
        <end position="227"/>
    </location>
</feature>
<feature type="region of interest" description="Disordered" evidence="4">
    <location>
        <begin position="131"/>
        <end position="156"/>
    </location>
</feature>
<evidence type="ECO:0000313" key="7">
    <source>
        <dbReference type="Proteomes" id="UP000001194"/>
    </source>
</evidence>
<dbReference type="InterPro" id="IPR036910">
    <property type="entry name" value="HMG_box_dom_sf"/>
</dbReference>
<dbReference type="STRING" id="486041.B0DDE4"/>
<reference evidence="6 7" key="1">
    <citation type="journal article" date="2008" name="Nature">
        <title>The genome of Laccaria bicolor provides insights into mycorrhizal symbiosis.</title>
        <authorList>
            <person name="Martin F."/>
            <person name="Aerts A."/>
            <person name="Ahren D."/>
            <person name="Brun A."/>
            <person name="Danchin E.G.J."/>
            <person name="Duchaussoy F."/>
            <person name="Gibon J."/>
            <person name="Kohler A."/>
            <person name="Lindquist E."/>
            <person name="Pereda V."/>
            <person name="Salamov A."/>
            <person name="Shapiro H.J."/>
            <person name="Wuyts J."/>
            <person name="Blaudez D."/>
            <person name="Buee M."/>
            <person name="Brokstein P."/>
            <person name="Canbaeck B."/>
            <person name="Cohen D."/>
            <person name="Courty P.E."/>
            <person name="Coutinho P.M."/>
            <person name="Delaruelle C."/>
            <person name="Detter J.C."/>
            <person name="Deveau A."/>
            <person name="DiFazio S."/>
            <person name="Duplessis S."/>
            <person name="Fraissinet-Tachet L."/>
            <person name="Lucic E."/>
            <person name="Frey-Klett P."/>
            <person name="Fourrey C."/>
            <person name="Feussner I."/>
            <person name="Gay G."/>
            <person name="Grimwood J."/>
            <person name="Hoegger P.J."/>
            <person name="Jain P."/>
            <person name="Kilaru S."/>
            <person name="Labbe J."/>
            <person name="Lin Y.C."/>
            <person name="Legue V."/>
            <person name="Le Tacon F."/>
            <person name="Marmeisse R."/>
            <person name="Melayah D."/>
            <person name="Montanini B."/>
            <person name="Muratet M."/>
            <person name="Nehls U."/>
            <person name="Niculita-Hirzel H."/>
            <person name="Oudot-Le Secq M.P."/>
            <person name="Peter M."/>
            <person name="Quesneville H."/>
            <person name="Rajashekar B."/>
            <person name="Reich M."/>
            <person name="Rouhier N."/>
            <person name="Schmutz J."/>
            <person name="Yin T."/>
            <person name="Chalot M."/>
            <person name="Henrissat B."/>
            <person name="Kuees U."/>
            <person name="Lucas S."/>
            <person name="Van de Peer Y."/>
            <person name="Podila G.K."/>
            <person name="Polle A."/>
            <person name="Pukkila P.J."/>
            <person name="Richardson P.M."/>
            <person name="Rouze P."/>
            <person name="Sanders I.R."/>
            <person name="Stajich J.E."/>
            <person name="Tunlid A."/>
            <person name="Tuskan G."/>
            <person name="Grigoriev I.V."/>
        </authorList>
    </citation>
    <scope>NUCLEOTIDE SEQUENCE [LARGE SCALE GENOMIC DNA]</scope>
    <source>
        <strain evidence="7">S238N-H82 / ATCC MYA-4686</strain>
    </source>
</reference>
<dbReference type="SMART" id="SM00398">
    <property type="entry name" value="HMG"/>
    <property type="match status" value="1"/>
</dbReference>
<evidence type="ECO:0000313" key="6">
    <source>
        <dbReference type="EMBL" id="EDR07595.1"/>
    </source>
</evidence>
<keyword evidence="1 3" id="KW-0238">DNA-binding</keyword>
<dbReference type="GeneID" id="6077634"/>
<dbReference type="OrthoDB" id="6247875at2759"/>
<dbReference type="GO" id="GO:0000978">
    <property type="term" value="F:RNA polymerase II cis-regulatory region sequence-specific DNA binding"/>
    <property type="evidence" value="ECO:0007669"/>
    <property type="project" value="TreeGrafter"/>
</dbReference>
<dbReference type="KEGG" id="lbc:LACBIDRAFT_327972"/>
<dbReference type="PANTHER" id="PTHR45789:SF2">
    <property type="entry name" value="FI18025P1"/>
    <property type="match status" value="1"/>
</dbReference>
<dbReference type="RefSeq" id="XP_001881987.1">
    <property type="nucleotide sequence ID" value="XM_001881952.1"/>
</dbReference>
<dbReference type="PANTHER" id="PTHR45789">
    <property type="entry name" value="FI18025P1"/>
    <property type="match status" value="1"/>
</dbReference>
<dbReference type="AlphaFoldDB" id="B0DDE4"/>
<dbReference type="InParanoid" id="B0DDE4"/>
<gene>
    <name evidence="6" type="ORF">LACBIDRAFT_327972</name>
</gene>
<dbReference type="PROSITE" id="PS50118">
    <property type="entry name" value="HMG_BOX_2"/>
    <property type="match status" value="1"/>
</dbReference>
<feature type="compositionally biased region" description="Basic residues" evidence="4">
    <location>
        <begin position="143"/>
        <end position="154"/>
    </location>
</feature>
<evidence type="ECO:0000256" key="4">
    <source>
        <dbReference type="SAM" id="MobiDB-lite"/>
    </source>
</evidence>
<accession>B0DDE4</accession>
<protein>
    <submittedName>
        <fullName evidence="6">Predicted protein</fullName>
    </submittedName>
</protein>
<evidence type="ECO:0000256" key="2">
    <source>
        <dbReference type="ARBA" id="ARBA00023242"/>
    </source>
</evidence>
<dbReference type="InterPro" id="IPR009071">
    <property type="entry name" value="HMG_box_dom"/>
</dbReference>
<feature type="DNA-binding region" description="HMG box" evidence="3">
    <location>
        <begin position="158"/>
        <end position="227"/>
    </location>
</feature>
<dbReference type="EMBL" id="DS547104">
    <property type="protein sequence ID" value="EDR07595.1"/>
    <property type="molecule type" value="Genomic_DNA"/>
</dbReference>
<dbReference type="InterPro" id="IPR051356">
    <property type="entry name" value="SOX/SOX-like_TF"/>
</dbReference>
<dbReference type="SUPFAM" id="SSF47095">
    <property type="entry name" value="HMG-box"/>
    <property type="match status" value="1"/>
</dbReference>
<evidence type="ECO:0000256" key="3">
    <source>
        <dbReference type="PROSITE-ProRule" id="PRU00267"/>
    </source>
</evidence>
<organism evidence="7">
    <name type="scientific">Laccaria bicolor (strain S238N-H82 / ATCC MYA-4686)</name>
    <name type="common">Bicoloured deceiver</name>
    <name type="synonym">Laccaria laccata var. bicolor</name>
    <dbReference type="NCBI Taxonomy" id="486041"/>
    <lineage>
        <taxon>Eukaryota</taxon>
        <taxon>Fungi</taxon>
        <taxon>Dikarya</taxon>
        <taxon>Basidiomycota</taxon>
        <taxon>Agaricomycotina</taxon>
        <taxon>Agaricomycetes</taxon>
        <taxon>Agaricomycetidae</taxon>
        <taxon>Agaricales</taxon>
        <taxon>Agaricineae</taxon>
        <taxon>Hydnangiaceae</taxon>
        <taxon>Laccaria</taxon>
    </lineage>
</organism>
<dbReference type="GO" id="GO:0005634">
    <property type="term" value="C:nucleus"/>
    <property type="evidence" value="ECO:0007669"/>
    <property type="project" value="UniProtKB-UniRule"/>
</dbReference>
<evidence type="ECO:0000256" key="1">
    <source>
        <dbReference type="ARBA" id="ARBA00023125"/>
    </source>
</evidence>
<feature type="compositionally biased region" description="Basic and acidic residues" evidence="4">
    <location>
        <begin position="497"/>
        <end position="511"/>
    </location>
</feature>